<keyword evidence="2" id="KW-1185">Reference proteome</keyword>
<reference evidence="1 2" key="1">
    <citation type="submission" date="2008-02" db="EMBL/GenBank/DDBJ databases">
        <title>Complete sequence of Shewanella woodyi ATCC 51908.</title>
        <authorList>
            <consortium name="US DOE Joint Genome Institute"/>
            <person name="Copeland A."/>
            <person name="Lucas S."/>
            <person name="Lapidus A."/>
            <person name="Glavina del Rio T."/>
            <person name="Dalin E."/>
            <person name="Tice H."/>
            <person name="Bruce D."/>
            <person name="Goodwin L."/>
            <person name="Pitluck S."/>
            <person name="Sims D."/>
            <person name="Brettin T."/>
            <person name="Detter J.C."/>
            <person name="Han C."/>
            <person name="Kuske C.R."/>
            <person name="Schmutz J."/>
            <person name="Larimer F."/>
            <person name="Land M."/>
            <person name="Hauser L."/>
            <person name="Kyrpides N."/>
            <person name="Lykidis A."/>
            <person name="Zhao J.-S."/>
            <person name="Richardson P."/>
        </authorList>
    </citation>
    <scope>NUCLEOTIDE SEQUENCE [LARGE SCALE GENOMIC DNA]</scope>
    <source>
        <strain evidence="2">ATCC 51908 / MS32</strain>
    </source>
</reference>
<name>B1KRK0_SHEWM</name>
<protein>
    <submittedName>
        <fullName evidence="1">Uncharacterized protein</fullName>
    </submittedName>
</protein>
<dbReference type="EMBL" id="CP000961">
    <property type="protein sequence ID" value="ACA87765.1"/>
    <property type="molecule type" value="Genomic_DNA"/>
</dbReference>
<dbReference type="KEGG" id="swd:Swoo_3501"/>
<dbReference type="STRING" id="392500.Swoo_3501"/>
<dbReference type="Proteomes" id="UP000002168">
    <property type="component" value="Chromosome"/>
</dbReference>
<organism evidence="1 2">
    <name type="scientific">Shewanella woodyi (strain ATCC 51908 / MS32)</name>
    <dbReference type="NCBI Taxonomy" id="392500"/>
    <lineage>
        <taxon>Bacteria</taxon>
        <taxon>Pseudomonadati</taxon>
        <taxon>Pseudomonadota</taxon>
        <taxon>Gammaproteobacteria</taxon>
        <taxon>Alteromonadales</taxon>
        <taxon>Shewanellaceae</taxon>
        <taxon>Shewanella</taxon>
    </lineage>
</organism>
<evidence type="ECO:0000313" key="2">
    <source>
        <dbReference type="Proteomes" id="UP000002168"/>
    </source>
</evidence>
<gene>
    <name evidence="1" type="ordered locus">Swoo_3501</name>
</gene>
<evidence type="ECO:0000313" key="1">
    <source>
        <dbReference type="EMBL" id="ACA87765.1"/>
    </source>
</evidence>
<proteinExistence type="predicted"/>
<dbReference type="AlphaFoldDB" id="B1KRK0"/>
<accession>B1KRK0</accession>
<sequence length="70" mass="7996">MSRYADSLLAEISLLDHPDQHVEALRSMESACHVKAYGDLFLETLTGYEWPDKVSQLRSLCQAQISSRRQ</sequence>
<dbReference type="HOGENOM" id="CLU_2755641_0_0_6"/>